<dbReference type="Pfam" id="PF12833">
    <property type="entry name" value="HTH_18"/>
    <property type="match status" value="1"/>
</dbReference>
<dbReference type="Gene3D" id="1.10.10.60">
    <property type="entry name" value="Homeodomain-like"/>
    <property type="match status" value="1"/>
</dbReference>
<dbReference type="PROSITE" id="PS01124">
    <property type="entry name" value="HTH_ARAC_FAMILY_2"/>
    <property type="match status" value="1"/>
</dbReference>
<evidence type="ECO:0000256" key="2">
    <source>
        <dbReference type="ARBA" id="ARBA00023125"/>
    </source>
</evidence>
<dbReference type="AlphaFoldDB" id="A0A4R6RX50"/>
<keyword evidence="1" id="KW-0805">Transcription regulation</keyword>
<evidence type="ECO:0000259" key="4">
    <source>
        <dbReference type="PROSITE" id="PS01124"/>
    </source>
</evidence>
<keyword evidence="6" id="KW-1185">Reference proteome</keyword>
<gene>
    <name evidence="5" type="ORF">EDF62_2258</name>
</gene>
<evidence type="ECO:0000313" key="5">
    <source>
        <dbReference type="EMBL" id="TDP91639.1"/>
    </source>
</evidence>
<feature type="domain" description="HTH araC/xylS-type" evidence="4">
    <location>
        <begin position="217"/>
        <end position="314"/>
    </location>
</feature>
<dbReference type="SUPFAM" id="SSF46689">
    <property type="entry name" value="Homeodomain-like"/>
    <property type="match status" value="2"/>
</dbReference>
<evidence type="ECO:0000313" key="6">
    <source>
        <dbReference type="Proteomes" id="UP000295601"/>
    </source>
</evidence>
<keyword evidence="3" id="KW-0804">Transcription</keyword>
<protein>
    <submittedName>
        <fullName evidence="5">AraC-like DNA-binding protein</fullName>
    </submittedName>
</protein>
<dbReference type="RefSeq" id="WP_133617062.1">
    <property type="nucleotide sequence ID" value="NZ_CP080492.1"/>
</dbReference>
<dbReference type="EMBL" id="SNYA01000005">
    <property type="protein sequence ID" value="TDP91639.1"/>
    <property type="molecule type" value="Genomic_DNA"/>
</dbReference>
<proteinExistence type="predicted"/>
<accession>A0A4R6RX50</accession>
<name>A0A4R6RX50_9MICO</name>
<keyword evidence="2 5" id="KW-0238">DNA-binding</keyword>
<dbReference type="GO" id="GO:0043565">
    <property type="term" value="F:sequence-specific DNA binding"/>
    <property type="evidence" value="ECO:0007669"/>
    <property type="project" value="InterPro"/>
</dbReference>
<organism evidence="5 6">
    <name type="scientific">Leucobacter luti</name>
    <dbReference type="NCBI Taxonomy" id="340320"/>
    <lineage>
        <taxon>Bacteria</taxon>
        <taxon>Bacillati</taxon>
        <taxon>Actinomycetota</taxon>
        <taxon>Actinomycetes</taxon>
        <taxon>Micrococcales</taxon>
        <taxon>Microbacteriaceae</taxon>
        <taxon>Leucobacter</taxon>
    </lineage>
</organism>
<sequence>MAEIDAGPFERLLESVDLTVHATRRVQLLRRQRFVTVRGATTLIYVDDGELRGAHAASCAVGSVGAEGVQFAPRPALDRISAGSALVTLGREALSFEAPGDARLIVVSLELSETAHRLHQLLPDPLVISDFDVLEPPVAALASSMGLNAPEADRVSAETSLGETPEAAETGCELRNGDALICRLMARTVLLAVLRAWFTAGCAPQDWAARATDPHLERVLSAIHRDPGRDWSLDTLAGLGAMSRSAFAKRFRELLGSSPGQYLAGVRMEDAKRRLASGASVTQISRELGYGSDEGFSRAFRRHTGVVPSRWRSSSSRPVPVAT</sequence>
<dbReference type="GO" id="GO:0003700">
    <property type="term" value="F:DNA-binding transcription factor activity"/>
    <property type="evidence" value="ECO:0007669"/>
    <property type="project" value="InterPro"/>
</dbReference>
<evidence type="ECO:0000256" key="1">
    <source>
        <dbReference type="ARBA" id="ARBA00023015"/>
    </source>
</evidence>
<dbReference type="Proteomes" id="UP000295601">
    <property type="component" value="Unassembled WGS sequence"/>
</dbReference>
<dbReference type="PRINTS" id="PR00032">
    <property type="entry name" value="HTHARAC"/>
</dbReference>
<reference evidence="5 6" key="1">
    <citation type="submission" date="2019-03" db="EMBL/GenBank/DDBJ databases">
        <title>Genomic analyses of the natural microbiome of Caenorhabditis elegans.</title>
        <authorList>
            <person name="Samuel B."/>
        </authorList>
    </citation>
    <scope>NUCLEOTIDE SEQUENCE [LARGE SCALE GENOMIC DNA]</scope>
    <source>
        <strain evidence="5 6">JUb18</strain>
    </source>
</reference>
<dbReference type="OrthoDB" id="9801123at2"/>
<dbReference type="PANTHER" id="PTHR46796">
    <property type="entry name" value="HTH-TYPE TRANSCRIPTIONAL ACTIVATOR RHAS-RELATED"/>
    <property type="match status" value="1"/>
</dbReference>
<dbReference type="PANTHER" id="PTHR46796:SF13">
    <property type="entry name" value="HTH-TYPE TRANSCRIPTIONAL ACTIVATOR RHAS"/>
    <property type="match status" value="1"/>
</dbReference>
<dbReference type="InterPro" id="IPR050204">
    <property type="entry name" value="AraC_XylS_family_regulators"/>
</dbReference>
<dbReference type="InterPro" id="IPR018060">
    <property type="entry name" value="HTH_AraC"/>
</dbReference>
<dbReference type="SMART" id="SM00342">
    <property type="entry name" value="HTH_ARAC"/>
    <property type="match status" value="1"/>
</dbReference>
<evidence type="ECO:0000256" key="3">
    <source>
        <dbReference type="ARBA" id="ARBA00023163"/>
    </source>
</evidence>
<dbReference type="InterPro" id="IPR020449">
    <property type="entry name" value="Tscrpt_reg_AraC-type_HTH"/>
</dbReference>
<dbReference type="InterPro" id="IPR009057">
    <property type="entry name" value="Homeodomain-like_sf"/>
</dbReference>
<comment type="caution">
    <text evidence="5">The sequence shown here is derived from an EMBL/GenBank/DDBJ whole genome shotgun (WGS) entry which is preliminary data.</text>
</comment>